<dbReference type="CDD" id="cd07840">
    <property type="entry name" value="STKc_CDK9_like"/>
    <property type="match status" value="1"/>
</dbReference>
<dbReference type="PROSITE" id="PS00107">
    <property type="entry name" value="PROTEIN_KINASE_ATP"/>
    <property type="match status" value="1"/>
</dbReference>
<evidence type="ECO:0000256" key="7">
    <source>
        <dbReference type="ARBA" id="ARBA00022840"/>
    </source>
</evidence>
<dbReference type="Gene3D" id="3.30.200.20">
    <property type="entry name" value="Phosphorylase Kinase, domain 1"/>
    <property type="match status" value="1"/>
</dbReference>
<dbReference type="PANTHER" id="PTHR24056:SF546">
    <property type="entry name" value="CYCLIN-DEPENDENT KINASE 12"/>
    <property type="match status" value="1"/>
</dbReference>
<dbReference type="InParanoid" id="A0A3N4LUY1"/>
<keyword evidence="5 10" id="KW-0547">Nucleotide-binding</keyword>
<dbReference type="GO" id="GO:0008024">
    <property type="term" value="C:cyclin/CDK positive transcription elongation factor complex"/>
    <property type="evidence" value="ECO:0007669"/>
    <property type="project" value="TreeGrafter"/>
</dbReference>
<dbReference type="Gene3D" id="1.10.510.10">
    <property type="entry name" value="Transferase(Phosphotransferase) domain 1"/>
    <property type="match status" value="1"/>
</dbReference>
<keyword evidence="15" id="KW-1185">Reference proteome</keyword>
<keyword evidence="7 10" id="KW-0067">ATP-binding</keyword>
<dbReference type="InterPro" id="IPR017441">
    <property type="entry name" value="Protein_kinase_ATP_BS"/>
</dbReference>
<evidence type="ECO:0000256" key="10">
    <source>
        <dbReference type="PROSITE-ProRule" id="PRU10141"/>
    </source>
</evidence>
<comment type="similarity">
    <text evidence="1">Belongs to the protein kinase superfamily. CMGC Ser/Thr protein kinase family. CDC2/CDKX subfamily.</text>
</comment>
<evidence type="ECO:0000256" key="2">
    <source>
        <dbReference type="ARBA" id="ARBA00012425"/>
    </source>
</evidence>
<keyword evidence="3 11" id="KW-0723">Serine/threonine-protein kinase</keyword>
<dbReference type="EC" id="2.7.11.22" evidence="2"/>
<organism evidence="14 15">
    <name type="scientific">Terfezia boudieri ATCC MYA-4762</name>
    <dbReference type="NCBI Taxonomy" id="1051890"/>
    <lineage>
        <taxon>Eukaryota</taxon>
        <taxon>Fungi</taxon>
        <taxon>Dikarya</taxon>
        <taxon>Ascomycota</taxon>
        <taxon>Pezizomycotina</taxon>
        <taxon>Pezizomycetes</taxon>
        <taxon>Pezizales</taxon>
        <taxon>Pezizaceae</taxon>
        <taxon>Terfezia</taxon>
    </lineage>
</organism>
<dbReference type="InterPro" id="IPR050108">
    <property type="entry name" value="CDK"/>
</dbReference>
<dbReference type="PROSITE" id="PS50011">
    <property type="entry name" value="PROTEIN_KINASE_DOM"/>
    <property type="match status" value="1"/>
</dbReference>
<feature type="compositionally biased region" description="Basic and acidic residues" evidence="12">
    <location>
        <begin position="319"/>
        <end position="334"/>
    </location>
</feature>
<evidence type="ECO:0000256" key="6">
    <source>
        <dbReference type="ARBA" id="ARBA00022777"/>
    </source>
</evidence>
<name>A0A3N4LUY1_9PEZI</name>
<feature type="region of interest" description="Disordered" evidence="12">
    <location>
        <begin position="310"/>
        <end position="349"/>
    </location>
</feature>
<dbReference type="InterPro" id="IPR011009">
    <property type="entry name" value="Kinase-like_dom_sf"/>
</dbReference>
<dbReference type="PANTHER" id="PTHR24056">
    <property type="entry name" value="CELL DIVISION PROTEIN KINASE"/>
    <property type="match status" value="1"/>
</dbReference>
<evidence type="ECO:0000256" key="11">
    <source>
        <dbReference type="RuleBase" id="RU000304"/>
    </source>
</evidence>
<evidence type="ECO:0000259" key="13">
    <source>
        <dbReference type="PROSITE" id="PS50011"/>
    </source>
</evidence>
<gene>
    <name evidence="14" type="ORF">L211DRAFT_856113</name>
</gene>
<comment type="catalytic activity">
    <reaction evidence="8">
        <text>L-threonyl-[protein] + ATP = O-phospho-L-threonyl-[protein] + ADP + H(+)</text>
        <dbReference type="Rhea" id="RHEA:46608"/>
        <dbReference type="Rhea" id="RHEA-COMP:11060"/>
        <dbReference type="Rhea" id="RHEA-COMP:11605"/>
        <dbReference type="ChEBI" id="CHEBI:15378"/>
        <dbReference type="ChEBI" id="CHEBI:30013"/>
        <dbReference type="ChEBI" id="CHEBI:30616"/>
        <dbReference type="ChEBI" id="CHEBI:61977"/>
        <dbReference type="ChEBI" id="CHEBI:456216"/>
        <dbReference type="EC" id="2.7.11.22"/>
    </reaction>
</comment>
<dbReference type="GO" id="GO:0004693">
    <property type="term" value="F:cyclin-dependent protein serine/threonine kinase activity"/>
    <property type="evidence" value="ECO:0007669"/>
    <property type="project" value="UniProtKB-EC"/>
</dbReference>
<dbReference type="AlphaFoldDB" id="A0A3N4LUY1"/>
<evidence type="ECO:0000313" key="15">
    <source>
        <dbReference type="Proteomes" id="UP000267821"/>
    </source>
</evidence>
<reference evidence="14 15" key="1">
    <citation type="journal article" date="2018" name="Nat. Ecol. Evol.">
        <title>Pezizomycetes genomes reveal the molecular basis of ectomycorrhizal truffle lifestyle.</title>
        <authorList>
            <person name="Murat C."/>
            <person name="Payen T."/>
            <person name="Noel B."/>
            <person name="Kuo A."/>
            <person name="Morin E."/>
            <person name="Chen J."/>
            <person name="Kohler A."/>
            <person name="Krizsan K."/>
            <person name="Balestrini R."/>
            <person name="Da Silva C."/>
            <person name="Montanini B."/>
            <person name="Hainaut M."/>
            <person name="Levati E."/>
            <person name="Barry K.W."/>
            <person name="Belfiori B."/>
            <person name="Cichocki N."/>
            <person name="Clum A."/>
            <person name="Dockter R.B."/>
            <person name="Fauchery L."/>
            <person name="Guy J."/>
            <person name="Iotti M."/>
            <person name="Le Tacon F."/>
            <person name="Lindquist E.A."/>
            <person name="Lipzen A."/>
            <person name="Malagnac F."/>
            <person name="Mello A."/>
            <person name="Molinier V."/>
            <person name="Miyauchi S."/>
            <person name="Poulain J."/>
            <person name="Riccioni C."/>
            <person name="Rubini A."/>
            <person name="Sitrit Y."/>
            <person name="Splivallo R."/>
            <person name="Traeger S."/>
            <person name="Wang M."/>
            <person name="Zifcakova L."/>
            <person name="Wipf D."/>
            <person name="Zambonelli A."/>
            <person name="Paolocci F."/>
            <person name="Nowrousian M."/>
            <person name="Ottonello S."/>
            <person name="Baldrian P."/>
            <person name="Spatafora J.W."/>
            <person name="Henrissat B."/>
            <person name="Nagy L.G."/>
            <person name="Aury J.M."/>
            <person name="Wincker P."/>
            <person name="Grigoriev I.V."/>
            <person name="Bonfante P."/>
            <person name="Martin F.M."/>
        </authorList>
    </citation>
    <scope>NUCLEOTIDE SEQUENCE [LARGE SCALE GENOMIC DNA]</scope>
    <source>
        <strain evidence="14 15">ATCC MYA-4762</strain>
    </source>
</reference>
<accession>A0A3N4LUY1</accession>
<dbReference type="FunFam" id="3.30.200.20:FF:000124">
    <property type="entry name" value="Cyclin-dependent kinase 4"/>
    <property type="match status" value="1"/>
</dbReference>
<evidence type="ECO:0000256" key="8">
    <source>
        <dbReference type="ARBA" id="ARBA00047811"/>
    </source>
</evidence>
<dbReference type="Pfam" id="PF00069">
    <property type="entry name" value="Pkinase"/>
    <property type="match status" value="1"/>
</dbReference>
<dbReference type="GO" id="GO:0008353">
    <property type="term" value="F:RNA polymerase II CTD heptapeptide repeat kinase activity"/>
    <property type="evidence" value="ECO:0007669"/>
    <property type="project" value="TreeGrafter"/>
</dbReference>
<dbReference type="FunCoup" id="A0A3N4LUY1">
    <property type="interactions" value="729"/>
</dbReference>
<feature type="binding site" evidence="10">
    <location>
        <position position="25"/>
    </location>
    <ligand>
        <name>ATP</name>
        <dbReference type="ChEBI" id="CHEBI:30616"/>
    </ligand>
</feature>
<dbReference type="EMBL" id="ML121533">
    <property type="protein sequence ID" value="RPB26706.1"/>
    <property type="molecule type" value="Genomic_DNA"/>
</dbReference>
<dbReference type="Proteomes" id="UP000267821">
    <property type="component" value="Unassembled WGS sequence"/>
</dbReference>
<sequence length="349" mass="40261">MVGEGTYGKVYKAKNKNTQELVALKRIRMESERDGFPITAVREMKLLESLKHVNIVSLLETMVERVPTKTHSDFYMVFEYMDHDLTGILNHPTFQLEPGHIKHLAKQFFEGLQYLHHRGVLHRDIKASNILLDSNGLLKLADFGLARFYQKRKKGLDYTNRIITLWYRPPEILLGDTAYGPAVDIWSAGCVFAELFTRVAVFPGSTEINQLDVIYDLLGTPTKEDWPMLTKMPWFELLKPPTRKEPKFDEKYNSSLPPAALRLVKWIFSFDPEKRPSAEQVLQHAYFTSEEPEAKPCSLVHLKGDWHEFEAKSRKRKERQAAKEREAQASRREASSTGSGEPSTEPRQR</sequence>
<dbReference type="PROSITE" id="PS00108">
    <property type="entry name" value="PROTEIN_KINASE_ST"/>
    <property type="match status" value="1"/>
</dbReference>
<dbReference type="SMART" id="SM00220">
    <property type="entry name" value="S_TKc"/>
    <property type="match status" value="1"/>
</dbReference>
<evidence type="ECO:0000256" key="5">
    <source>
        <dbReference type="ARBA" id="ARBA00022741"/>
    </source>
</evidence>
<evidence type="ECO:0000256" key="12">
    <source>
        <dbReference type="SAM" id="MobiDB-lite"/>
    </source>
</evidence>
<dbReference type="GO" id="GO:0032968">
    <property type="term" value="P:positive regulation of transcription elongation by RNA polymerase II"/>
    <property type="evidence" value="ECO:0007669"/>
    <property type="project" value="TreeGrafter"/>
</dbReference>
<dbReference type="InterPro" id="IPR008271">
    <property type="entry name" value="Ser/Thr_kinase_AS"/>
</dbReference>
<keyword evidence="4" id="KW-0808">Transferase</keyword>
<dbReference type="GO" id="GO:0030332">
    <property type="term" value="F:cyclin binding"/>
    <property type="evidence" value="ECO:0007669"/>
    <property type="project" value="TreeGrafter"/>
</dbReference>
<dbReference type="InterPro" id="IPR000719">
    <property type="entry name" value="Prot_kinase_dom"/>
</dbReference>
<dbReference type="OrthoDB" id="204883at2759"/>
<dbReference type="SUPFAM" id="SSF56112">
    <property type="entry name" value="Protein kinase-like (PK-like)"/>
    <property type="match status" value="1"/>
</dbReference>
<evidence type="ECO:0000256" key="1">
    <source>
        <dbReference type="ARBA" id="ARBA00006485"/>
    </source>
</evidence>
<keyword evidence="6 14" id="KW-0418">Kinase</keyword>
<evidence type="ECO:0000313" key="14">
    <source>
        <dbReference type="EMBL" id="RPB26706.1"/>
    </source>
</evidence>
<evidence type="ECO:0000256" key="3">
    <source>
        <dbReference type="ARBA" id="ARBA00022527"/>
    </source>
</evidence>
<dbReference type="STRING" id="1051890.A0A3N4LUY1"/>
<dbReference type="GO" id="GO:0005524">
    <property type="term" value="F:ATP binding"/>
    <property type="evidence" value="ECO:0007669"/>
    <property type="project" value="UniProtKB-UniRule"/>
</dbReference>
<evidence type="ECO:0000256" key="4">
    <source>
        <dbReference type="ARBA" id="ARBA00022679"/>
    </source>
</evidence>
<comment type="catalytic activity">
    <reaction evidence="9">
        <text>L-seryl-[protein] + ATP = O-phospho-L-seryl-[protein] + ADP + H(+)</text>
        <dbReference type="Rhea" id="RHEA:17989"/>
        <dbReference type="Rhea" id="RHEA-COMP:9863"/>
        <dbReference type="Rhea" id="RHEA-COMP:11604"/>
        <dbReference type="ChEBI" id="CHEBI:15378"/>
        <dbReference type="ChEBI" id="CHEBI:29999"/>
        <dbReference type="ChEBI" id="CHEBI:30616"/>
        <dbReference type="ChEBI" id="CHEBI:83421"/>
        <dbReference type="ChEBI" id="CHEBI:456216"/>
        <dbReference type="EC" id="2.7.11.22"/>
    </reaction>
</comment>
<evidence type="ECO:0000256" key="9">
    <source>
        <dbReference type="ARBA" id="ARBA00048367"/>
    </source>
</evidence>
<dbReference type="FunFam" id="1.10.510.10:FF:000440">
    <property type="entry name" value="Serine/threonine-protein kinase bur1"/>
    <property type="match status" value="1"/>
</dbReference>
<proteinExistence type="inferred from homology"/>
<protein>
    <recommendedName>
        <fullName evidence="2">cyclin-dependent kinase</fullName>
        <ecNumber evidence="2">2.7.11.22</ecNumber>
    </recommendedName>
</protein>
<feature type="domain" description="Protein kinase" evidence="13">
    <location>
        <begin position="1"/>
        <end position="287"/>
    </location>
</feature>